<organism evidence="1 2">
    <name type="scientific">Meloidogyne enterolobii</name>
    <name type="common">Root-knot nematode worm</name>
    <name type="synonym">Meloidogyne mayaguensis</name>
    <dbReference type="NCBI Taxonomy" id="390850"/>
    <lineage>
        <taxon>Eukaryota</taxon>
        <taxon>Metazoa</taxon>
        <taxon>Ecdysozoa</taxon>
        <taxon>Nematoda</taxon>
        <taxon>Chromadorea</taxon>
        <taxon>Rhabditida</taxon>
        <taxon>Tylenchina</taxon>
        <taxon>Tylenchomorpha</taxon>
        <taxon>Tylenchoidea</taxon>
        <taxon>Meloidogynidae</taxon>
        <taxon>Meloidogyninae</taxon>
        <taxon>Meloidogyne</taxon>
    </lineage>
</organism>
<proteinExistence type="predicted"/>
<reference evidence="1 2" key="1">
    <citation type="submission" date="2020-08" db="EMBL/GenBank/DDBJ databases">
        <authorList>
            <person name="Koutsovoulos G."/>
            <person name="Danchin GJ E."/>
        </authorList>
    </citation>
    <scope>NUCLEOTIDE SEQUENCE [LARGE SCALE GENOMIC DNA]</scope>
</reference>
<accession>A0A6V7TUV8</accession>
<evidence type="ECO:0000313" key="1">
    <source>
        <dbReference type="EMBL" id="CAD2135691.1"/>
    </source>
</evidence>
<protein>
    <submittedName>
        <fullName evidence="1">Uncharacterized protein</fullName>
    </submittedName>
</protein>
<comment type="caution">
    <text evidence="1">The sequence shown here is derived from an EMBL/GenBank/DDBJ whole genome shotgun (WGS) entry which is preliminary data.</text>
</comment>
<dbReference type="EMBL" id="CAJEWN010000017">
    <property type="protein sequence ID" value="CAD2135691.1"/>
    <property type="molecule type" value="Genomic_DNA"/>
</dbReference>
<dbReference type="Proteomes" id="UP000580250">
    <property type="component" value="Unassembled WGS sequence"/>
</dbReference>
<dbReference type="AlphaFoldDB" id="A0A6V7TUV8"/>
<gene>
    <name evidence="1" type="ORF">MENT_LOCUS4809</name>
</gene>
<name>A0A6V7TUV8_MELEN</name>
<sequence>MENINDSNKKKNNKNRLLLPLELLFDIIRSANKSLDLKNYGNKAMILELKEYFIKLMSCSTILYAYFGENLIKLYRKLKLFNNIYSFFYCDKTITTFI</sequence>
<evidence type="ECO:0000313" key="2">
    <source>
        <dbReference type="Proteomes" id="UP000580250"/>
    </source>
</evidence>